<evidence type="ECO:0000313" key="2">
    <source>
        <dbReference type="EMBL" id="CAB9509597.1"/>
    </source>
</evidence>
<feature type="compositionally biased region" description="Basic and acidic residues" evidence="1">
    <location>
        <begin position="246"/>
        <end position="256"/>
    </location>
</feature>
<comment type="caution">
    <text evidence="2">The sequence shown here is derived from an EMBL/GenBank/DDBJ whole genome shotgun (WGS) entry which is preliminary data.</text>
</comment>
<protein>
    <submittedName>
        <fullName evidence="2">Uncharacterized protein</fullName>
    </submittedName>
</protein>
<feature type="compositionally biased region" description="Basic and acidic residues" evidence="1">
    <location>
        <begin position="448"/>
        <end position="459"/>
    </location>
</feature>
<feature type="region of interest" description="Disordered" evidence="1">
    <location>
        <begin position="76"/>
        <end position="98"/>
    </location>
</feature>
<feature type="compositionally biased region" description="Low complexity" evidence="1">
    <location>
        <begin position="602"/>
        <end position="611"/>
    </location>
</feature>
<dbReference type="Proteomes" id="UP001153069">
    <property type="component" value="Unassembled WGS sequence"/>
</dbReference>
<proteinExistence type="predicted"/>
<dbReference type="AlphaFoldDB" id="A0A9N8DV88"/>
<accession>A0A9N8DV88</accession>
<feature type="compositionally biased region" description="Basic residues" evidence="1">
    <location>
        <begin position="393"/>
        <end position="405"/>
    </location>
</feature>
<feature type="compositionally biased region" description="Polar residues" evidence="1">
    <location>
        <begin position="491"/>
        <end position="500"/>
    </location>
</feature>
<reference evidence="2" key="1">
    <citation type="submission" date="2020-06" db="EMBL/GenBank/DDBJ databases">
        <authorList>
            <consortium name="Plant Systems Biology data submission"/>
        </authorList>
    </citation>
    <scope>NUCLEOTIDE SEQUENCE</scope>
    <source>
        <strain evidence="2">D6</strain>
    </source>
</reference>
<sequence length="683" mass="76226">MCGRRTSHHSAMNKSIDESLDGTSSIHSSHSDHSIRQWIQQPSQQAKEADSNRSIRGRRTRRYSLRNELVDKTLDGSSSIHRSHSDHSIGRWIQQPAQQVKDADLLNRSMRGRRSSHHSAMNKSIDESLDGTSSIHSSHSDHSIRQWIQQPSQQAKEADSNRSIRGRRTRRYSLRNELVDKTLDGSSSIHHSHSDHSIGRWIQQPAQQVKDADLLNRSMRGRRSSHHSAMNKSVDESLDGSTNDLDSSRRNDDRSRSGGPLDLTSRSSMRRKSDGWLIQQSSIKNGNKLTRSSTGEVRAQSRSPGESGSGVELDLLPTRPPTNNISGGIKRCQKLNRRNSGHSRIIRLTQNSGCRSTSVGVLEIKSGSSSSGQGLYKDQHHSLTRSNTGGHETRRRRSKSGRKAKRQSEGNLRLMEDLVPLARTSSRTRVSEMHPARSAQDVSEADGSVEREKRKEDSTSSKSSTRRRSSGQDLTSLGSNPQTSRGDRRSSSQAGDQGTLTRRKNSFKSFTELADQKRSSSQRRKRSSSSSQRSKSDNRATERLDGKKKSSSTPKMNATFNREDNHTGTHRTSAASFEQWPQRSNRILSSDHQTSLHERCNSHSTATTNSTDDSDEETSKTERLLSLQKQFASIPGALDDLKPGAKGQRLLELRKTWKKATSQLVDPAPTTSLFDTWNTALGV</sequence>
<keyword evidence="3" id="KW-1185">Reference proteome</keyword>
<dbReference type="EMBL" id="CAICTM010000395">
    <property type="protein sequence ID" value="CAB9509597.1"/>
    <property type="molecule type" value="Genomic_DNA"/>
</dbReference>
<feature type="compositionally biased region" description="Polar residues" evidence="1">
    <location>
        <begin position="146"/>
        <end position="155"/>
    </location>
</feature>
<name>A0A9N8DV88_9STRA</name>
<organism evidence="2 3">
    <name type="scientific">Seminavis robusta</name>
    <dbReference type="NCBI Taxonomy" id="568900"/>
    <lineage>
        <taxon>Eukaryota</taxon>
        <taxon>Sar</taxon>
        <taxon>Stramenopiles</taxon>
        <taxon>Ochrophyta</taxon>
        <taxon>Bacillariophyta</taxon>
        <taxon>Bacillariophyceae</taxon>
        <taxon>Bacillariophycidae</taxon>
        <taxon>Naviculales</taxon>
        <taxon>Naviculaceae</taxon>
        <taxon>Seminavis</taxon>
    </lineage>
</organism>
<evidence type="ECO:0000256" key="1">
    <source>
        <dbReference type="SAM" id="MobiDB-lite"/>
    </source>
</evidence>
<feature type="region of interest" description="Disordered" evidence="1">
    <location>
        <begin position="1"/>
        <end position="60"/>
    </location>
</feature>
<feature type="region of interest" description="Disordered" evidence="1">
    <location>
        <begin position="220"/>
        <end position="329"/>
    </location>
</feature>
<feature type="compositionally biased region" description="Polar residues" evidence="1">
    <location>
        <begin position="551"/>
        <end position="560"/>
    </location>
</feature>
<feature type="region of interest" description="Disordered" evidence="1">
    <location>
        <begin position="183"/>
        <end position="202"/>
    </location>
</feature>
<feature type="compositionally biased region" description="Polar residues" evidence="1">
    <location>
        <begin position="278"/>
        <end position="306"/>
    </location>
</feature>
<feature type="region of interest" description="Disordered" evidence="1">
    <location>
        <begin position="111"/>
        <end position="169"/>
    </location>
</feature>
<feature type="compositionally biased region" description="Polar residues" evidence="1">
    <location>
        <begin position="471"/>
        <end position="484"/>
    </location>
</feature>
<feature type="region of interest" description="Disordered" evidence="1">
    <location>
        <begin position="365"/>
        <end position="621"/>
    </location>
</feature>
<feature type="compositionally biased region" description="Polar residues" evidence="1">
    <location>
        <begin position="37"/>
        <end position="46"/>
    </location>
</feature>
<evidence type="ECO:0000313" key="3">
    <source>
        <dbReference type="Proteomes" id="UP001153069"/>
    </source>
</evidence>
<feature type="compositionally biased region" description="Basic and acidic residues" evidence="1">
    <location>
        <begin position="534"/>
        <end position="548"/>
    </location>
</feature>
<feature type="compositionally biased region" description="Polar residues" evidence="1">
    <location>
        <begin position="570"/>
        <end position="593"/>
    </location>
</feature>
<gene>
    <name evidence="2" type="ORF">SEMRO_396_G134290.1</name>
</gene>